<dbReference type="InterPro" id="IPR016187">
    <property type="entry name" value="CTDL_fold"/>
</dbReference>
<dbReference type="InterPro" id="IPR011990">
    <property type="entry name" value="TPR-like_helical_dom_sf"/>
</dbReference>
<sequence>MNIPGYTILRELGQGGMATVYLSRQDRLGREVALKVMKPQALAGDEFIARFIKEGQIIARLQHPQIITIYDLDVADGLYYFSMEYLPGGTLLDEIKQGLPVGRALSIAHKVAEALAVAHARGVIHRDVKPQNILFRADGTPVLTDFGIARAITPGPESVQFTRIGMVIGSPQYMSPEQCLGQPLDPRSDLYSLGVVIYQMLTQHLPYEAADPVSLAMKHCQDPIPRLPEPLVAYQPLIEKLLAKRPEDRFTSAGQLIRALDALGSKLGDSYDATRLLRPATPAVLEPTQGPAALPSPEIRRPRPWPWGLALVLLGLVAVIYLGVQRSLPPAPPQPEFAIKLPPAPTDRPQTATQYEALVLDHLRRGQSEQAQEILRLALATTPDDQRLLALRKHLDDQNRLAQRLADARRALLENRLDDAAQGVEAGLALDPEHADLLALRTEIQERFAARRRLAAERLLEQAQSAQARGDLASAERLAREGLAQVQDHPGLLALLAAIDQIRARQSQTEQLYDQAIAAHDLGDLTGSFRLIAEGLKFSPGHAGLLALRERLINAQIQAARAHLKETAERYAAEAAELLKRYRLDTAESQIERLRAIAPDHPQLAGLSETLKQHRAFLPEMVAIPGGCFMMGSPENEPGHEPDEGLHRVCIEPFKLAVREVSVGEFKRFVAATGYRTDAERGRGDGPGCESLDRTDRQTPWGIKPWAHWREPNRQQALADRQAVTCVSWNDALAYIAWLKTETTLPFRLPTEAEWEYAARADTSGARFWETDPAANPCLYVNSADRGQGWDAGFACDDGHEWVAPVGSLKPNPWGLFDILGNVWEWTCSEYETNYRGAEQICAPPEIDAPRVMRGGGWNSAPNLVRAAYRNRNFPETRYSFVGFRLALDNAQ</sequence>
<dbReference type="RefSeq" id="WP_166270621.1">
    <property type="nucleotide sequence ID" value="NZ_CP048029.1"/>
</dbReference>
<evidence type="ECO:0000256" key="7">
    <source>
        <dbReference type="PROSITE-ProRule" id="PRU10141"/>
    </source>
</evidence>
<dbReference type="PROSITE" id="PS50011">
    <property type="entry name" value="PROTEIN_KINASE_DOM"/>
    <property type="match status" value="1"/>
</dbReference>
<dbReference type="Proteomes" id="UP000502699">
    <property type="component" value="Chromosome"/>
</dbReference>
<keyword evidence="4 7" id="KW-0547">Nucleotide-binding</keyword>
<dbReference type="SUPFAM" id="SSF56112">
    <property type="entry name" value="Protein kinase-like (PK-like)"/>
    <property type="match status" value="1"/>
</dbReference>
<dbReference type="SUPFAM" id="SSF56436">
    <property type="entry name" value="C-type lectin-like"/>
    <property type="match status" value="1"/>
</dbReference>
<dbReference type="FunFam" id="1.10.510.10:FF:000021">
    <property type="entry name" value="Serine/threonine protein kinase"/>
    <property type="match status" value="1"/>
</dbReference>
<keyword evidence="2" id="KW-0723">Serine/threonine-protein kinase</keyword>
<protein>
    <recommendedName>
        <fullName evidence="1">non-specific serine/threonine protein kinase</fullName>
        <ecNumber evidence="1">2.7.11.1</ecNumber>
    </recommendedName>
</protein>
<dbReference type="InterPro" id="IPR008271">
    <property type="entry name" value="Ser/Thr_kinase_AS"/>
</dbReference>
<dbReference type="InterPro" id="IPR000719">
    <property type="entry name" value="Prot_kinase_dom"/>
</dbReference>
<keyword evidence="3" id="KW-0808">Transferase</keyword>
<accession>A0A6G7VDC9</accession>
<evidence type="ECO:0000256" key="2">
    <source>
        <dbReference type="ARBA" id="ARBA00022527"/>
    </source>
</evidence>
<keyword evidence="6 7" id="KW-0067">ATP-binding</keyword>
<dbReference type="Pfam" id="PF00069">
    <property type="entry name" value="Pkinase"/>
    <property type="match status" value="1"/>
</dbReference>
<dbReference type="InterPro" id="IPR011009">
    <property type="entry name" value="Kinase-like_dom_sf"/>
</dbReference>
<feature type="binding site" evidence="7">
    <location>
        <position position="35"/>
    </location>
    <ligand>
        <name>ATP</name>
        <dbReference type="ChEBI" id="CHEBI:30616"/>
    </ligand>
</feature>
<evidence type="ECO:0000256" key="5">
    <source>
        <dbReference type="ARBA" id="ARBA00022777"/>
    </source>
</evidence>
<dbReference type="AlphaFoldDB" id="A0A6G7VDC9"/>
<dbReference type="Gene3D" id="3.90.1580.10">
    <property type="entry name" value="paralog of FGE (formylglycine-generating enzyme)"/>
    <property type="match status" value="1"/>
</dbReference>
<keyword evidence="8" id="KW-0175">Coiled coil</keyword>
<dbReference type="GO" id="GO:0120147">
    <property type="term" value="F:formylglycine-generating oxidase activity"/>
    <property type="evidence" value="ECO:0007669"/>
    <property type="project" value="TreeGrafter"/>
</dbReference>
<feature type="coiled-coil region" evidence="8">
    <location>
        <begin position="554"/>
        <end position="581"/>
    </location>
</feature>
<dbReference type="InterPro" id="IPR005532">
    <property type="entry name" value="SUMF_dom"/>
</dbReference>
<name>A0A6G7VDC9_9GAMM</name>
<dbReference type="GO" id="GO:0004674">
    <property type="term" value="F:protein serine/threonine kinase activity"/>
    <property type="evidence" value="ECO:0007669"/>
    <property type="project" value="UniProtKB-KW"/>
</dbReference>
<dbReference type="Gene3D" id="1.10.510.10">
    <property type="entry name" value="Transferase(Phosphotransferase) domain 1"/>
    <property type="match status" value="1"/>
</dbReference>
<evidence type="ECO:0000313" key="11">
    <source>
        <dbReference type="Proteomes" id="UP000502699"/>
    </source>
</evidence>
<dbReference type="CDD" id="cd14014">
    <property type="entry name" value="STKc_PknB_like"/>
    <property type="match status" value="1"/>
</dbReference>
<evidence type="ECO:0000313" key="10">
    <source>
        <dbReference type="EMBL" id="QIK37858.1"/>
    </source>
</evidence>
<gene>
    <name evidence="10" type="ORF">GWK36_07515</name>
</gene>
<feature type="domain" description="Protein kinase" evidence="9">
    <location>
        <begin position="6"/>
        <end position="263"/>
    </location>
</feature>
<dbReference type="PANTHER" id="PTHR23150">
    <property type="entry name" value="SULFATASE MODIFYING FACTOR 1, 2"/>
    <property type="match status" value="1"/>
</dbReference>
<dbReference type="PANTHER" id="PTHR23150:SF19">
    <property type="entry name" value="FORMYLGLYCINE-GENERATING ENZYME"/>
    <property type="match status" value="1"/>
</dbReference>
<dbReference type="KEGG" id="cjap:GWK36_07515"/>
<organism evidence="10 11">
    <name type="scientific">Caldichromatium japonicum</name>
    <dbReference type="NCBI Taxonomy" id="2699430"/>
    <lineage>
        <taxon>Bacteria</taxon>
        <taxon>Pseudomonadati</taxon>
        <taxon>Pseudomonadota</taxon>
        <taxon>Gammaproteobacteria</taxon>
        <taxon>Chromatiales</taxon>
        <taxon>Chromatiaceae</taxon>
        <taxon>Caldichromatium</taxon>
    </lineage>
</organism>
<evidence type="ECO:0000256" key="3">
    <source>
        <dbReference type="ARBA" id="ARBA00022679"/>
    </source>
</evidence>
<dbReference type="PROSITE" id="PS00108">
    <property type="entry name" value="PROTEIN_KINASE_ST"/>
    <property type="match status" value="1"/>
</dbReference>
<evidence type="ECO:0000256" key="6">
    <source>
        <dbReference type="ARBA" id="ARBA00022840"/>
    </source>
</evidence>
<reference evidence="11" key="1">
    <citation type="submission" date="2020-01" db="EMBL/GenBank/DDBJ databases">
        <title>Caldichromatium gen. nov., sp. nov., a thermophilic purple sulfur bacterium member of the family Chromatiaceae isolated from Nakabusa hot spring, Japan.</title>
        <authorList>
            <person name="Saini M.K."/>
            <person name="Hanada S."/>
            <person name="Tank M."/>
        </authorList>
    </citation>
    <scope>NUCLEOTIDE SEQUENCE [LARGE SCALE GENOMIC DNA]</scope>
    <source>
        <strain evidence="11">No.7</strain>
    </source>
</reference>
<dbReference type="InterPro" id="IPR017441">
    <property type="entry name" value="Protein_kinase_ATP_BS"/>
</dbReference>
<keyword evidence="11" id="KW-1185">Reference proteome</keyword>
<evidence type="ECO:0000256" key="4">
    <source>
        <dbReference type="ARBA" id="ARBA00022741"/>
    </source>
</evidence>
<dbReference type="InterPro" id="IPR042095">
    <property type="entry name" value="SUMF_sf"/>
</dbReference>
<dbReference type="Pfam" id="PF03781">
    <property type="entry name" value="FGE-sulfatase"/>
    <property type="match status" value="1"/>
</dbReference>
<dbReference type="EC" id="2.7.11.1" evidence="1"/>
<proteinExistence type="predicted"/>
<dbReference type="PROSITE" id="PS00107">
    <property type="entry name" value="PROTEIN_KINASE_ATP"/>
    <property type="match status" value="1"/>
</dbReference>
<evidence type="ECO:0000256" key="8">
    <source>
        <dbReference type="SAM" id="Coils"/>
    </source>
</evidence>
<evidence type="ECO:0000259" key="9">
    <source>
        <dbReference type="PROSITE" id="PS50011"/>
    </source>
</evidence>
<evidence type="ECO:0000256" key="1">
    <source>
        <dbReference type="ARBA" id="ARBA00012513"/>
    </source>
</evidence>
<dbReference type="Gene3D" id="3.30.200.20">
    <property type="entry name" value="Phosphorylase Kinase, domain 1"/>
    <property type="match status" value="1"/>
</dbReference>
<dbReference type="InterPro" id="IPR051043">
    <property type="entry name" value="Sulfatase_Mod_Factor_Kinase"/>
</dbReference>
<dbReference type="GO" id="GO:0005524">
    <property type="term" value="F:ATP binding"/>
    <property type="evidence" value="ECO:0007669"/>
    <property type="project" value="UniProtKB-UniRule"/>
</dbReference>
<dbReference type="Gene3D" id="1.25.40.10">
    <property type="entry name" value="Tetratricopeptide repeat domain"/>
    <property type="match status" value="1"/>
</dbReference>
<dbReference type="EMBL" id="CP048029">
    <property type="protein sequence ID" value="QIK37858.1"/>
    <property type="molecule type" value="Genomic_DNA"/>
</dbReference>
<dbReference type="SMART" id="SM00220">
    <property type="entry name" value="S_TKc"/>
    <property type="match status" value="1"/>
</dbReference>
<keyword evidence="5" id="KW-0418">Kinase</keyword>